<dbReference type="SUPFAM" id="SSF48452">
    <property type="entry name" value="TPR-like"/>
    <property type="match status" value="1"/>
</dbReference>
<evidence type="ECO:0000256" key="5">
    <source>
        <dbReference type="SAM" id="Phobius"/>
    </source>
</evidence>
<dbReference type="InterPro" id="IPR011990">
    <property type="entry name" value="TPR-like_helical_dom_sf"/>
</dbReference>
<evidence type="ECO:0000256" key="2">
    <source>
        <dbReference type="ARBA" id="ARBA00022692"/>
    </source>
</evidence>
<dbReference type="RefSeq" id="WP_187783127.1">
    <property type="nucleotide sequence ID" value="NZ_JACTVA010000004.1"/>
</dbReference>
<feature type="transmembrane region" description="Helical" evidence="5">
    <location>
        <begin position="44"/>
        <end position="65"/>
    </location>
</feature>
<proteinExistence type="predicted"/>
<accession>A0ABR7RHE6</accession>
<reference evidence="7 8" key="1">
    <citation type="journal article" date="2013" name="Int. J. Syst. Evol. Microbiol.">
        <title>Roseomonas aerophila sp. nov., isolated from air.</title>
        <authorList>
            <person name="Kim S.J."/>
            <person name="Weon H.Y."/>
            <person name="Ahn J.H."/>
            <person name="Hong S.B."/>
            <person name="Seok S.J."/>
            <person name="Whang K.S."/>
            <person name="Kwon S.W."/>
        </authorList>
    </citation>
    <scope>NUCLEOTIDE SEQUENCE [LARGE SCALE GENOMIC DNA]</scope>
    <source>
        <strain evidence="7 8">NBRC 108923</strain>
    </source>
</reference>
<evidence type="ECO:0000256" key="1">
    <source>
        <dbReference type="ARBA" id="ARBA00004370"/>
    </source>
</evidence>
<dbReference type="Gene3D" id="1.25.40.10">
    <property type="entry name" value="Tetratricopeptide repeat domain"/>
    <property type="match status" value="1"/>
</dbReference>
<dbReference type="Pfam" id="PF07219">
    <property type="entry name" value="HemY_N"/>
    <property type="match status" value="1"/>
</dbReference>
<organism evidence="7 8">
    <name type="scientific">Teichococcus aerophilus</name>
    <dbReference type="NCBI Taxonomy" id="1224513"/>
    <lineage>
        <taxon>Bacteria</taxon>
        <taxon>Pseudomonadati</taxon>
        <taxon>Pseudomonadota</taxon>
        <taxon>Alphaproteobacteria</taxon>
        <taxon>Acetobacterales</taxon>
        <taxon>Roseomonadaceae</taxon>
        <taxon>Roseomonas</taxon>
    </lineage>
</organism>
<evidence type="ECO:0000313" key="7">
    <source>
        <dbReference type="EMBL" id="MBC9205952.1"/>
    </source>
</evidence>
<keyword evidence="2 5" id="KW-0812">Transmembrane</keyword>
<dbReference type="InterPro" id="IPR010817">
    <property type="entry name" value="HemY_N"/>
</dbReference>
<keyword evidence="8" id="KW-1185">Reference proteome</keyword>
<evidence type="ECO:0000256" key="4">
    <source>
        <dbReference type="ARBA" id="ARBA00023136"/>
    </source>
</evidence>
<comment type="caution">
    <text evidence="7">The sequence shown here is derived from an EMBL/GenBank/DDBJ whole genome shotgun (WGS) entry which is preliminary data.</text>
</comment>
<dbReference type="EMBL" id="JACTVA010000004">
    <property type="protein sequence ID" value="MBC9205952.1"/>
    <property type="molecule type" value="Genomic_DNA"/>
</dbReference>
<dbReference type="Proteomes" id="UP000626026">
    <property type="component" value="Unassembled WGS sequence"/>
</dbReference>
<keyword evidence="4 5" id="KW-0472">Membrane</keyword>
<comment type="subcellular location">
    <subcellularLocation>
        <location evidence="1">Membrane</location>
    </subcellularLocation>
</comment>
<protein>
    <submittedName>
        <fullName evidence="7">Heme biosynthesis protein HemY</fullName>
    </submittedName>
</protein>
<name>A0ABR7RHE6_9PROT</name>
<keyword evidence="3 5" id="KW-1133">Transmembrane helix</keyword>
<sequence length="423" mass="45751">MRRALWLLLLCVVTVGVAWGLMRLGGTVEVRVGDTFIGLDLPVLLVALAVLFLVLTTLMAIWRWFRNWPARARARREARDREKGEAALTRALVALAAGTADTARLEVRRARKLLGDKPQILLLSAEAERLSGSEEGAAEAFRALAERDDARFLGLRGLLRQAIQKQDWPAAQKLAREAEAAQPGAAWVREERAILALKTQDWREALALAAPQSPRAPLALAAAQQDADPANAADLERQAFQADHSFAPAVIAHAARLKAAGADRKARGVLEQGWTAAPHPDIAAAYLGDEADPLTRVKQAEHLVQATRTHPESRLLLARTALAASLTGRARQELEALVADGTADARAYLLLVELEQEEHGDSAIGRAAEAKWLRAATAAPSEPRWRCGHCGKVHARWVPVCDGCGTPGEVSWQPGPAQILPRG</sequence>
<evidence type="ECO:0000259" key="6">
    <source>
        <dbReference type="Pfam" id="PF07219"/>
    </source>
</evidence>
<feature type="domain" description="HemY N-terminal" evidence="6">
    <location>
        <begin position="26"/>
        <end position="132"/>
    </location>
</feature>
<evidence type="ECO:0000313" key="8">
    <source>
        <dbReference type="Proteomes" id="UP000626026"/>
    </source>
</evidence>
<gene>
    <name evidence="7" type="ORF">IBL26_03815</name>
</gene>
<evidence type="ECO:0000256" key="3">
    <source>
        <dbReference type="ARBA" id="ARBA00022989"/>
    </source>
</evidence>